<name>A0A2I9E300_9DEIO</name>
<dbReference type="EMBL" id="BFAG01000027">
    <property type="protein sequence ID" value="GBF08235.1"/>
    <property type="molecule type" value="Genomic_DNA"/>
</dbReference>
<keyword evidence="2" id="KW-1185">Reference proteome</keyword>
<sequence length="71" mass="7633">MSASNAPDRSIDIRGGFVWSVKGNNPSTQNALDGQLQLLQLPGSQIILSYSRTSILGGRISEGAVILRYSR</sequence>
<dbReference type="RefSeq" id="WP_235610504.1">
    <property type="nucleotide sequence ID" value="NZ_BFAG01000027.1"/>
</dbReference>
<evidence type="ECO:0000313" key="2">
    <source>
        <dbReference type="Proteomes" id="UP000236569"/>
    </source>
</evidence>
<organism evidence="1 2">
    <name type="scientific">Deinococcus aerius</name>
    <dbReference type="NCBI Taxonomy" id="200253"/>
    <lineage>
        <taxon>Bacteria</taxon>
        <taxon>Thermotogati</taxon>
        <taxon>Deinococcota</taxon>
        <taxon>Deinococci</taxon>
        <taxon>Deinococcales</taxon>
        <taxon>Deinococcaceae</taxon>
        <taxon>Deinococcus</taxon>
    </lineage>
</organism>
<protein>
    <submittedName>
        <fullName evidence="1">Uncharacterized protein</fullName>
    </submittedName>
</protein>
<accession>A0A2I9E300</accession>
<proteinExistence type="predicted"/>
<comment type="caution">
    <text evidence="1">The sequence shown here is derived from an EMBL/GenBank/DDBJ whole genome shotgun (WGS) entry which is preliminary data.</text>
</comment>
<dbReference type="AlphaFoldDB" id="A0A2I9E300"/>
<evidence type="ECO:0000313" key="1">
    <source>
        <dbReference type="EMBL" id="GBF08235.1"/>
    </source>
</evidence>
<gene>
    <name evidence="1" type="ORF">DAERI_270009</name>
</gene>
<dbReference type="Proteomes" id="UP000236569">
    <property type="component" value="Unassembled WGS sequence"/>
</dbReference>
<reference evidence="2" key="1">
    <citation type="submission" date="2018-01" db="EMBL/GenBank/DDBJ databases">
        <title>Draft Genome Sequence of the Radioresistant Bacterium Deinococcus aerius TR0125, Isolated from the Higher Atmosphere above Japan.</title>
        <authorList>
            <person name="Satoh K."/>
            <person name="Arai H."/>
            <person name="Sanzen T."/>
            <person name="Kawaguchi Y."/>
            <person name="Hayashi H."/>
            <person name="Yokobori S."/>
            <person name="Yamagishi A."/>
            <person name="Oono Y."/>
            <person name="Narumi I."/>
        </authorList>
    </citation>
    <scope>NUCLEOTIDE SEQUENCE [LARGE SCALE GENOMIC DNA]</scope>
    <source>
        <strain evidence="2">TR0125</strain>
    </source>
</reference>